<dbReference type="EMBL" id="CP001791">
    <property type="protein sequence ID" value="ADH98268.1"/>
    <property type="molecule type" value="Genomic_DNA"/>
</dbReference>
<dbReference type="RefSeq" id="WP_013171697.1">
    <property type="nucleotide sequence ID" value="NC_014219.1"/>
</dbReference>
<feature type="domain" description="HD-GYP" evidence="3">
    <location>
        <begin position="707"/>
        <end position="888"/>
    </location>
</feature>
<evidence type="ECO:0000313" key="4">
    <source>
        <dbReference type="EMBL" id="ADH98268.1"/>
    </source>
</evidence>
<dbReference type="Gene3D" id="1.10.3210.10">
    <property type="entry name" value="Hypothetical protein af1432"/>
    <property type="match status" value="1"/>
</dbReference>
<sequence length="888" mass="101609">MDIGLNRKQDQNQKDDHELLDWLMQMSQSFSTTNALERQVMLSLTSYLHTLESVLDPKGILVAFHREGQELVIDVFSDRQMEADDAEQARRIFSAIPHTDCKEEGFMTIPAIPAGSGEDDRDWGTVFDLKAPDGERVCVFIIMSDKSPALEPAHWKMIRGHYHLMSAMQTLQKDAQKKADQLERYFNNSLDLLCIVSEEGVFELVNPEWTSLLGYEKQDVIGRNITELIHPNDMERTINAIEKLRLGEPVEYFLNRYQKRDGQYIVLEWRAQFTGDRIIGVARDVTKRLELEREVNRAYEQFRNFTSQVPGAVYQYQLNPDGSGFFPMASDGIWDVYEVTPEEAGKSADKVISRVIETDRERVVQGIVQSAETLENWEDRYRVYLPSRGVRWLEGYASPEQLADGGVFWHGYIRDVTKMHRAEQELKAGKEFVEATLMALAEGVIRLDGHGVINYANHAMTEMTGYEASELIGKRFDEAFYLLAEKQEGRLEIPIEQLMGDHDCLFCEQDLVLVHKFGEHLGVEITSRTLPVSNDQGAVLVINNVTEQRKQTRELMQQTFRDALTLLYNRRFFEEEMTRMDTGRNYPFSVMYLDVNGLKMVNDVFGHKSGDELLLTVSGVLQDVCRSDDIIARIGGDEFAVLLPKTDRQAAARLQIRIEGALKKKTCSGLPVSVAMGTSERVSADESIWLWLEEAERAMYKQKADNRSRFEEEVFDALTNRLFSEYEGERGHAERTASLSRRIANRMGLSRDTVHAIEEAAYYHDIGKVILPPALLTEVRKLAEEEWEGIHRHPEAGYYLLMNLSSFRHLAPFVYAHHENLDGSGYPRGLSGEEIPIEAQIIQAAEIYDYMKYRSVEKREPFHIRDIVSRLGGKRVQKAVAEALLSVI</sequence>
<evidence type="ECO:0000313" key="5">
    <source>
        <dbReference type="Proteomes" id="UP000000271"/>
    </source>
</evidence>
<dbReference type="PROSITE" id="PS50887">
    <property type="entry name" value="GGDEF"/>
    <property type="match status" value="1"/>
</dbReference>
<dbReference type="GO" id="GO:0016787">
    <property type="term" value="F:hydrolase activity"/>
    <property type="evidence" value="ECO:0007669"/>
    <property type="project" value="UniProtKB-KW"/>
</dbReference>
<dbReference type="Proteomes" id="UP000000271">
    <property type="component" value="Chromosome"/>
</dbReference>
<evidence type="ECO:0000259" key="2">
    <source>
        <dbReference type="PROSITE" id="PS50887"/>
    </source>
</evidence>
<dbReference type="SUPFAM" id="SSF55785">
    <property type="entry name" value="PYP-like sensor domain (PAS domain)"/>
    <property type="match status" value="3"/>
</dbReference>
<organism evidence="4 5">
    <name type="scientific">Bacillus selenitireducens (strain ATCC 700615 / DSM 15326 / MLS10)</name>
    <dbReference type="NCBI Taxonomy" id="439292"/>
    <lineage>
        <taxon>Bacteria</taxon>
        <taxon>Bacillati</taxon>
        <taxon>Bacillota</taxon>
        <taxon>Bacilli</taxon>
        <taxon>Bacillales</taxon>
        <taxon>Bacillaceae</taxon>
        <taxon>Salisediminibacterium</taxon>
    </lineage>
</organism>
<name>D6XYW0_BACIE</name>
<keyword evidence="5" id="KW-1185">Reference proteome</keyword>
<dbReference type="PROSITE" id="PS50112">
    <property type="entry name" value="PAS"/>
    <property type="match status" value="2"/>
</dbReference>
<dbReference type="Gene3D" id="3.30.70.270">
    <property type="match status" value="1"/>
</dbReference>
<gene>
    <name evidence="4" type="ordered locus">Bsel_0738</name>
</gene>
<dbReference type="InterPro" id="IPR029787">
    <property type="entry name" value="Nucleotide_cyclase"/>
</dbReference>
<dbReference type="PROSITE" id="PS51832">
    <property type="entry name" value="HD_GYP"/>
    <property type="match status" value="1"/>
</dbReference>
<dbReference type="SMART" id="SM00091">
    <property type="entry name" value="PAS"/>
    <property type="match status" value="2"/>
</dbReference>
<dbReference type="InterPro" id="IPR052155">
    <property type="entry name" value="Biofilm_reg_signaling"/>
</dbReference>
<dbReference type="Pfam" id="PF13426">
    <property type="entry name" value="PAS_9"/>
    <property type="match status" value="1"/>
</dbReference>
<dbReference type="SMART" id="SM00086">
    <property type="entry name" value="PAC"/>
    <property type="match status" value="2"/>
</dbReference>
<evidence type="ECO:0000259" key="1">
    <source>
        <dbReference type="PROSITE" id="PS50112"/>
    </source>
</evidence>
<dbReference type="PANTHER" id="PTHR44757:SF2">
    <property type="entry name" value="BIOFILM ARCHITECTURE MAINTENANCE PROTEIN MBAA"/>
    <property type="match status" value="1"/>
</dbReference>
<feature type="domain" description="PAS" evidence="1">
    <location>
        <begin position="178"/>
        <end position="248"/>
    </location>
</feature>
<dbReference type="CDD" id="cd01949">
    <property type="entry name" value="GGDEF"/>
    <property type="match status" value="1"/>
</dbReference>
<dbReference type="SUPFAM" id="SSF109604">
    <property type="entry name" value="HD-domain/PDEase-like"/>
    <property type="match status" value="1"/>
</dbReference>
<dbReference type="NCBIfam" id="TIGR00254">
    <property type="entry name" value="GGDEF"/>
    <property type="match status" value="1"/>
</dbReference>
<feature type="domain" description="GGDEF" evidence="2">
    <location>
        <begin position="586"/>
        <end position="717"/>
    </location>
</feature>
<dbReference type="NCBIfam" id="TIGR00229">
    <property type="entry name" value="sensory_box"/>
    <property type="match status" value="2"/>
</dbReference>
<dbReference type="AlphaFoldDB" id="D6XYW0"/>
<proteinExistence type="predicted"/>
<dbReference type="Gene3D" id="3.30.450.20">
    <property type="entry name" value="PAS domain"/>
    <property type="match status" value="3"/>
</dbReference>
<dbReference type="InterPro" id="IPR035965">
    <property type="entry name" value="PAS-like_dom_sf"/>
</dbReference>
<protein>
    <submittedName>
        <fullName evidence="4">Diguanylate cyclase and metal dependent phosphohydrolase</fullName>
    </submittedName>
</protein>
<dbReference type="HOGENOM" id="CLU_000445_92_5_9"/>
<accession>D6XYW0</accession>
<dbReference type="STRING" id="439292.Bsel_0738"/>
<dbReference type="KEGG" id="bse:Bsel_0738"/>
<dbReference type="Pfam" id="PF13487">
    <property type="entry name" value="HD_5"/>
    <property type="match status" value="1"/>
</dbReference>
<dbReference type="PANTHER" id="PTHR44757">
    <property type="entry name" value="DIGUANYLATE CYCLASE DGCP"/>
    <property type="match status" value="1"/>
</dbReference>
<dbReference type="InterPro" id="IPR001610">
    <property type="entry name" value="PAC"/>
</dbReference>
<dbReference type="InterPro" id="IPR003607">
    <property type="entry name" value="HD/PDEase_dom"/>
</dbReference>
<dbReference type="Pfam" id="PF00990">
    <property type="entry name" value="GGDEF"/>
    <property type="match status" value="1"/>
</dbReference>
<dbReference type="eggNOG" id="COG3437">
    <property type="taxonomic scope" value="Bacteria"/>
</dbReference>
<feature type="domain" description="PAS" evidence="1">
    <location>
        <begin position="429"/>
        <end position="502"/>
    </location>
</feature>
<dbReference type="CDD" id="cd00130">
    <property type="entry name" value="PAS"/>
    <property type="match status" value="2"/>
</dbReference>
<dbReference type="OrthoDB" id="9759607at2"/>
<dbReference type="InterPro" id="IPR000160">
    <property type="entry name" value="GGDEF_dom"/>
</dbReference>
<dbReference type="SMART" id="SM00267">
    <property type="entry name" value="GGDEF"/>
    <property type="match status" value="1"/>
</dbReference>
<dbReference type="InterPro" id="IPR000014">
    <property type="entry name" value="PAS"/>
</dbReference>
<dbReference type="InterPro" id="IPR037522">
    <property type="entry name" value="HD_GYP_dom"/>
</dbReference>
<dbReference type="InterPro" id="IPR043128">
    <property type="entry name" value="Rev_trsase/Diguanyl_cyclase"/>
</dbReference>
<dbReference type="Pfam" id="PF08447">
    <property type="entry name" value="PAS_3"/>
    <property type="match status" value="2"/>
</dbReference>
<dbReference type="SMART" id="SM00471">
    <property type="entry name" value="HDc"/>
    <property type="match status" value="1"/>
</dbReference>
<evidence type="ECO:0000259" key="3">
    <source>
        <dbReference type="PROSITE" id="PS51832"/>
    </source>
</evidence>
<dbReference type="CDD" id="cd00077">
    <property type="entry name" value="HDc"/>
    <property type="match status" value="1"/>
</dbReference>
<dbReference type="InterPro" id="IPR013655">
    <property type="entry name" value="PAS_fold_3"/>
</dbReference>
<dbReference type="eggNOG" id="COG2202">
    <property type="taxonomic scope" value="Bacteria"/>
</dbReference>
<dbReference type="SUPFAM" id="SSF55073">
    <property type="entry name" value="Nucleotide cyclase"/>
    <property type="match status" value="1"/>
</dbReference>
<reference evidence="4" key="1">
    <citation type="submission" date="2009-10" db="EMBL/GenBank/DDBJ databases">
        <title>Complete sequence of Bacillus selenitireducens MLS10.</title>
        <authorList>
            <consortium name="US DOE Joint Genome Institute"/>
            <person name="Lucas S."/>
            <person name="Copeland A."/>
            <person name="Lapidus A."/>
            <person name="Glavina del Rio T."/>
            <person name="Dalin E."/>
            <person name="Tice H."/>
            <person name="Bruce D."/>
            <person name="Goodwin L."/>
            <person name="Pitluck S."/>
            <person name="Sims D."/>
            <person name="Brettin T."/>
            <person name="Detter J.C."/>
            <person name="Han C."/>
            <person name="Larimer F."/>
            <person name="Land M."/>
            <person name="Hauser L."/>
            <person name="Kyrpides N."/>
            <person name="Ovchinnikova G."/>
            <person name="Stolz J."/>
        </authorList>
    </citation>
    <scope>NUCLEOTIDE SEQUENCE [LARGE SCALE GENOMIC DNA]</scope>
    <source>
        <strain evidence="4">MLS10</strain>
    </source>
</reference>